<feature type="domain" description="CBM2" evidence="3">
    <location>
        <begin position="103"/>
        <end position="209"/>
    </location>
</feature>
<feature type="region of interest" description="Disordered" evidence="1">
    <location>
        <begin position="74"/>
        <end position="108"/>
    </location>
</feature>
<dbReference type="SMART" id="SM00637">
    <property type="entry name" value="CBD_II"/>
    <property type="match status" value="1"/>
</dbReference>
<keyword evidence="5" id="KW-1185">Reference proteome</keyword>
<dbReference type="GO" id="GO:0004553">
    <property type="term" value="F:hydrolase activity, hydrolyzing O-glycosyl compounds"/>
    <property type="evidence" value="ECO:0007669"/>
    <property type="project" value="InterPro"/>
</dbReference>
<keyword evidence="2" id="KW-0472">Membrane</keyword>
<dbReference type="PROSITE" id="PS51173">
    <property type="entry name" value="CBM2"/>
    <property type="match status" value="1"/>
</dbReference>
<evidence type="ECO:0000256" key="1">
    <source>
        <dbReference type="SAM" id="MobiDB-lite"/>
    </source>
</evidence>
<feature type="transmembrane region" description="Helical" evidence="2">
    <location>
        <begin position="45"/>
        <end position="63"/>
    </location>
</feature>
<dbReference type="AlphaFoldDB" id="A0A543NFS9"/>
<dbReference type="Pfam" id="PF00553">
    <property type="entry name" value="CBM_2"/>
    <property type="match status" value="1"/>
</dbReference>
<sequence length="209" mass="21971">MRRRDADRRGRRGAHRAEPHDAGKLATLTRVLESTVPRKVRPPHVLTVLVLSGVTLALTLFAYSTTQIHLKFSGPPTGRDAAPDTGSQHLEPSAGTAEPSAPPGAGTAGVRVTYRTVDSSETGFTGQVALTNTGDEPVEEWRLALGFPDAEVTSAWNADWQVSGSSVRMHPAEDTAAIAPGQTATIGFTAHGPEQEPSSCSLNGRACGI</sequence>
<dbReference type="SUPFAM" id="SSF49384">
    <property type="entry name" value="Carbohydrate-binding domain"/>
    <property type="match status" value="1"/>
</dbReference>
<protein>
    <submittedName>
        <fullName evidence="4">Cellulose binding domain-containing protein</fullName>
    </submittedName>
</protein>
<evidence type="ECO:0000313" key="4">
    <source>
        <dbReference type="EMBL" id="TQN30685.1"/>
    </source>
</evidence>
<reference evidence="4 5" key="1">
    <citation type="submission" date="2019-06" db="EMBL/GenBank/DDBJ databases">
        <title>Sequencing the genomes of 1000 actinobacteria strains.</title>
        <authorList>
            <person name="Klenk H.-P."/>
        </authorList>
    </citation>
    <scope>NUCLEOTIDE SEQUENCE [LARGE SCALE GENOMIC DNA]</scope>
    <source>
        <strain evidence="4 5">DSM 45015</strain>
    </source>
</reference>
<dbReference type="RefSeq" id="WP_141921905.1">
    <property type="nucleotide sequence ID" value="NZ_VFQC01000001.1"/>
</dbReference>
<dbReference type="InterPro" id="IPR008965">
    <property type="entry name" value="CBM2/CBM3_carb-bd_dom_sf"/>
</dbReference>
<gene>
    <name evidence="4" type="ORF">FHX37_0567</name>
</gene>
<comment type="caution">
    <text evidence="4">The sequence shown here is derived from an EMBL/GenBank/DDBJ whole genome shotgun (WGS) entry which is preliminary data.</text>
</comment>
<dbReference type="InterPro" id="IPR012291">
    <property type="entry name" value="CBM2_carb-bd_dom_sf"/>
</dbReference>
<dbReference type="GO" id="GO:0030247">
    <property type="term" value="F:polysaccharide binding"/>
    <property type="evidence" value="ECO:0007669"/>
    <property type="project" value="UniProtKB-UniRule"/>
</dbReference>
<evidence type="ECO:0000259" key="3">
    <source>
        <dbReference type="PROSITE" id="PS51173"/>
    </source>
</evidence>
<keyword evidence="2" id="KW-0812">Transmembrane</keyword>
<evidence type="ECO:0000313" key="5">
    <source>
        <dbReference type="Proteomes" id="UP000317422"/>
    </source>
</evidence>
<keyword evidence="2" id="KW-1133">Transmembrane helix</keyword>
<evidence type="ECO:0000256" key="2">
    <source>
        <dbReference type="SAM" id="Phobius"/>
    </source>
</evidence>
<proteinExistence type="predicted"/>
<dbReference type="InterPro" id="IPR001919">
    <property type="entry name" value="CBD2"/>
</dbReference>
<feature type="region of interest" description="Disordered" evidence="1">
    <location>
        <begin position="1"/>
        <end position="23"/>
    </location>
</feature>
<accession>A0A543NFS9</accession>
<name>A0A543NFS9_9ACTN</name>
<dbReference type="EMBL" id="VFQC01000001">
    <property type="protein sequence ID" value="TQN30685.1"/>
    <property type="molecule type" value="Genomic_DNA"/>
</dbReference>
<dbReference type="Proteomes" id="UP000317422">
    <property type="component" value="Unassembled WGS sequence"/>
</dbReference>
<organism evidence="4 5">
    <name type="scientific">Haloactinospora alba</name>
    <dbReference type="NCBI Taxonomy" id="405555"/>
    <lineage>
        <taxon>Bacteria</taxon>
        <taxon>Bacillati</taxon>
        <taxon>Actinomycetota</taxon>
        <taxon>Actinomycetes</taxon>
        <taxon>Streptosporangiales</taxon>
        <taxon>Nocardiopsidaceae</taxon>
        <taxon>Haloactinospora</taxon>
    </lineage>
</organism>
<dbReference type="GO" id="GO:0005975">
    <property type="term" value="P:carbohydrate metabolic process"/>
    <property type="evidence" value="ECO:0007669"/>
    <property type="project" value="InterPro"/>
</dbReference>
<dbReference type="OrthoDB" id="3425593at2"/>
<dbReference type="Gene3D" id="2.60.40.290">
    <property type="match status" value="1"/>
</dbReference>